<accession>A0AAP0EQ52</accession>
<dbReference type="GO" id="GO:0140359">
    <property type="term" value="F:ABC-type transporter activity"/>
    <property type="evidence" value="ECO:0007669"/>
    <property type="project" value="InterPro"/>
</dbReference>
<dbReference type="InterPro" id="IPR017871">
    <property type="entry name" value="ABC_transporter-like_CS"/>
</dbReference>
<evidence type="ECO:0000256" key="9">
    <source>
        <dbReference type="SAM" id="Phobius"/>
    </source>
</evidence>
<feature type="transmembrane region" description="Helical" evidence="9">
    <location>
        <begin position="513"/>
        <end position="535"/>
    </location>
</feature>
<evidence type="ECO:0000256" key="5">
    <source>
        <dbReference type="ARBA" id="ARBA00022840"/>
    </source>
</evidence>
<dbReference type="Gene3D" id="3.40.50.300">
    <property type="entry name" value="P-loop containing nucleotide triphosphate hydrolases"/>
    <property type="match status" value="1"/>
</dbReference>
<dbReference type="AlphaFoldDB" id="A0AAP0EQ52"/>
<keyword evidence="12" id="KW-1185">Reference proteome</keyword>
<feature type="domain" description="ABC transporter" evidence="10">
    <location>
        <begin position="17"/>
        <end position="269"/>
    </location>
</feature>
<dbReference type="InterPro" id="IPR027417">
    <property type="entry name" value="P-loop_NTPase"/>
</dbReference>
<keyword evidence="4" id="KW-0547">Nucleotide-binding</keyword>
<dbReference type="PROSITE" id="PS00211">
    <property type="entry name" value="ABC_TRANSPORTER_1"/>
    <property type="match status" value="1"/>
</dbReference>
<dbReference type="SUPFAM" id="SSF52540">
    <property type="entry name" value="P-loop containing nucleoside triphosphate hydrolases"/>
    <property type="match status" value="1"/>
</dbReference>
<dbReference type="PROSITE" id="PS50893">
    <property type="entry name" value="ABC_TRANSPORTER_2"/>
    <property type="match status" value="1"/>
</dbReference>
<dbReference type="GO" id="GO:0016887">
    <property type="term" value="F:ATP hydrolysis activity"/>
    <property type="evidence" value="ECO:0007669"/>
    <property type="project" value="InterPro"/>
</dbReference>
<dbReference type="Pfam" id="PF19055">
    <property type="entry name" value="ABC2_membrane_7"/>
    <property type="match status" value="1"/>
</dbReference>
<proteinExistence type="predicted"/>
<feature type="transmembrane region" description="Helical" evidence="9">
    <location>
        <begin position="602"/>
        <end position="620"/>
    </location>
</feature>
<feature type="transmembrane region" description="Helical" evidence="9">
    <location>
        <begin position="450"/>
        <end position="473"/>
    </location>
</feature>
<organism evidence="11 12">
    <name type="scientific">Stephania japonica</name>
    <dbReference type="NCBI Taxonomy" id="461633"/>
    <lineage>
        <taxon>Eukaryota</taxon>
        <taxon>Viridiplantae</taxon>
        <taxon>Streptophyta</taxon>
        <taxon>Embryophyta</taxon>
        <taxon>Tracheophyta</taxon>
        <taxon>Spermatophyta</taxon>
        <taxon>Magnoliopsida</taxon>
        <taxon>Ranunculales</taxon>
        <taxon>Menispermaceae</taxon>
        <taxon>Menispermoideae</taxon>
        <taxon>Cissampelideae</taxon>
        <taxon>Stephania</taxon>
    </lineage>
</organism>
<reference evidence="11 12" key="1">
    <citation type="submission" date="2024-01" db="EMBL/GenBank/DDBJ databases">
        <title>Genome assemblies of Stephania.</title>
        <authorList>
            <person name="Yang L."/>
        </authorList>
    </citation>
    <scope>NUCLEOTIDE SEQUENCE [LARGE SCALE GENOMIC DNA]</scope>
    <source>
        <strain evidence="11">QJT</strain>
        <tissue evidence="11">Leaf</tissue>
    </source>
</reference>
<evidence type="ECO:0000256" key="4">
    <source>
        <dbReference type="ARBA" id="ARBA00022741"/>
    </source>
</evidence>
<evidence type="ECO:0000259" key="10">
    <source>
        <dbReference type="PROSITE" id="PS50893"/>
    </source>
</evidence>
<dbReference type="Pfam" id="PF01061">
    <property type="entry name" value="ABC2_membrane"/>
    <property type="match status" value="1"/>
</dbReference>
<feature type="transmembrane region" description="Helical" evidence="9">
    <location>
        <begin position="375"/>
        <end position="394"/>
    </location>
</feature>
<keyword evidence="6 9" id="KW-1133">Transmembrane helix</keyword>
<dbReference type="InterPro" id="IPR043926">
    <property type="entry name" value="ABCG_dom"/>
</dbReference>
<evidence type="ECO:0000256" key="1">
    <source>
        <dbReference type="ARBA" id="ARBA00004141"/>
    </source>
</evidence>
<dbReference type="Pfam" id="PF00005">
    <property type="entry name" value="ABC_tran"/>
    <property type="match status" value="1"/>
</dbReference>
<evidence type="ECO:0000313" key="12">
    <source>
        <dbReference type="Proteomes" id="UP001417504"/>
    </source>
</evidence>
<gene>
    <name evidence="11" type="ORF">Sjap_021742</name>
</gene>
<dbReference type="InterPro" id="IPR050352">
    <property type="entry name" value="ABCG_transporters"/>
</dbReference>
<name>A0AAP0EQ52_9MAGN</name>
<feature type="transmembrane region" description="Helical" evidence="9">
    <location>
        <begin position="485"/>
        <end position="506"/>
    </location>
</feature>
<dbReference type="PANTHER" id="PTHR48041:SF79">
    <property type="entry name" value="ABC TRANSPORTER G FAMILY MEMBER 5"/>
    <property type="match status" value="1"/>
</dbReference>
<keyword evidence="2" id="KW-0813">Transport</keyword>
<comment type="subcellular location">
    <subcellularLocation>
        <location evidence="1">Membrane</location>
        <topology evidence="1">Multi-pass membrane protein</topology>
    </subcellularLocation>
</comment>
<dbReference type="InterPro" id="IPR003439">
    <property type="entry name" value="ABC_transporter-like_ATP-bd"/>
</dbReference>
<dbReference type="GO" id="GO:0005524">
    <property type="term" value="F:ATP binding"/>
    <property type="evidence" value="ECO:0007669"/>
    <property type="project" value="UniProtKB-KW"/>
</dbReference>
<evidence type="ECO:0000256" key="7">
    <source>
        <dbReference type="ARBA" id="ARBA00023136"/>
    </source>
</evidence>
<feature type="region of interest" description="Disordered" evidence="8">
    <location>
        <begin position="286"/>
        <end position="316"/>
    </location>
</feature>
<dbReference type="FunFam" id="3.40.50.300:FF:001644">
    <property type="entry name" value="ABC transporter G family member 5"/>
    <property type="match status" value="1"/>
</dbReference>
<evidence type="ECO:0000313" key="11">
    <source>
        <dbReference type="EMBL" id="KAK9096245.1"/>
    </source>
</evidence>
<dbReference type="InterPro" id="IPR003593">
    <property type="entry name" value="AAA+_ATPase"/>
</dbReference>
<keyword evidence="3 9" id="KW-0812">Transmembrane</keyword>
<feature type="compositionally biased region" description="Basic residues" evidence="8">
    <location>
        <begin position="289"/>
        <end position="299"/>
    </location>
</feature>
<dbReference type="SMART" id="SM00382">
    <property type="entry name" value="AAA"/>
    <property type="match status" value="1"/>
</dbReference>
<protein>
    <recommendedName>
        <fullName evidence="10">ABC transporter domain-containing protein</fullName>
    </recommendedName>
</protein>
<comment type="caution">
    <text evidence="11">The sequence shown here is derived from an EMBL/GenBank/DDBJ whole genome shotgun (WGS) entry which is preliminary data.</text>
</comment>
<feature type="transmembrane region" description="Helical" evidence="9">
    <location>
        <begin position="406"/>
        <end position="429"/>
    </location>
</feature>
<dbReference type="InterPro" id="IPR013525">
    <property type="entry name" value="ABC2_TM"/>
</dbReference>
<keyword evidence="7 9" id="KW-0472">Membrane</keyword>
<evidence type="ECO:0000256" key="6">
    <source>
        <dbReference type="ARBA" id="ARBA00022989"/>
    </source>
</evidence>
<dbReference type="EMBL" id="JBBNAE010000009">
    <property type="protein sequence ID" value="KAK9096245.1"/>
    <property type="molecule type" value="Genomic_DNA"/>
</dbReference>
<dbReference type="PANTHER" id="PTHR48041">
    <property type="entry name" value="ABC TRANSPORTER G FAMILY MEMBER 28"/>
    <property type="match status" value="1"/>
</dbReference>
<sequence>MKKQGCEIEAIGINYTIDTNNNNKSSSQSILHDKQQQGVRSILKRVNCTAKPWEILAIVGPSGAGKSSLLEILAGRLLPDGDDEKSSSIYINQSPMDRVNFKKISGYVTQKDTLFPLLTVEETLMFTAKLRLGLDNQKLSSIVKALMVELGLDHVANTRIGDDRLRGISGGERRRVSIGVDVVHDPRVLILDEPTSGLDSTSALQIIDMLKVMAETRGRTVILSIHQPGFRIVKLFNSILLLANGTVLHQGTVDQLQNHLRSIELELPLHVNTVEFAIEAIETLQQNHQSHHQQHHHQQQKQLALQRDDRRETSTAGTGKFTLQQLFQQSKVVDEESANGVAIDLPRGFANSGFQETIILTHRFSKNIYRTKELFACRTIQMLLAGLVLGSIFYDLKDDLTGSVQRVGLFAFILTFLLSCTTEALPIFLQEREILKKETSSGSYRVSSYVIANSLVYLPFLLILALLFSIPLYCLVGLNKSFTSFTYFLLIIWLIFYTANSVVVCFSALVPNFIVGNSVISGVMGSFFLFSGYFISKNGIPNYWIFMHYISLFKYPFEGFLINEFSGTGKCLDYMFGACIVSGEDVLREEGYGGEESRWRNVVIMVCFILLYRFASYVILRCRCSQRSLKKAFIS</sequence>
<evidence type="ECO:0000256" key="8">
    <source>
        <dbReference type="SAM" id="MobiDB-lite"/>
    </source>
</evidence>
<dbReference type="GO" id="GO:0016020">
    <property type="term" value="C:membrane"/>
    <property type="evidence" value="ECO:0007669"/>
    <property type="project" value="UniProtKB-SubCell"/>
</dbReference>
<evidence type="ECO:0000256" key="3">
    <source>
        <dbReference type="ARBA" id="ARBA00022692"/>
    </source>
</evidence>
<keyword evidence="5" id="KW-0067">ATP-binding</keyword>
<evidence type="ECO:0000256" key="2">
    <source>
        <dbReference type="ARBA" id="ARBA00022448"/>
    </source>
</evidence>
<dbReference type="Proteomes" id="UP001417504">
    <property type="component" value="Unassembled WGS sequence"/>
</dbReference>